<evidence type="ECO:0000256" key="3">
    <source>
        <dbReference type="ARBA" id="ARBA00022679"/>
    </source>
</evidence>
<keyword evidence="5 12" id="KW-0235">DNA replication</keyword>
<dbReference type="Pfam" id="PF01807">
    <property type="entry name" value="Zn_ribbon_DnaG"/>
    <property type="match status" value="1"/>
</dbReference>
<dbReference type="Gene3D" id="3.90.980.10">
    <property type="entry name" value="DNA primase, catalytic core, N-terminal domain"/>
    <property type="match status" value="1"/>
</dbReference>
<comment type="caution">
    <text evidence="16">The sequence shown here is derived from an EMBL/GenBank/DDBJ whole genome shotgun (WGS) entry which is preliminary data.</text>
</comment>
<evidence type="ECO:0000259" key="15">
    <source>
        <dbReference type="PROSITE" id="PS50880"/>
    </source>
</evidence>
<dbReference type="Proteomes" id="UP000034290">
    <property type="component" value="Unassembled WGS sequence"/>
</dbReference>
<dbReference type="PROSITE" id="PS50880">
    <property type="entry name" value="TOPRIM"/>
    <property type="match status" value="1"/>
</dbReference>
<keyword evidence="11 12" id="KW-0804">Transcription</keyword>
<dbReference type="GO" id="GO:0008270">
    <property type="term" value="F:zinc ion binding"/>
    <property type="evidence" value="ECO:0007669"/>
    <property type="project" value="UniProtKB-UniRule"/>
</dbReference>
<keyword evidence="6 12" id="KW-0479">Metal-binding</keyword>
<evidence type="ECO:0000256" key="13">
    <source>
        <dbReference type="PIRNR" id="PIRNR002811"/>
    </source>
</evidence>
<evidence type="ECO:0000256" key="10">
    <source>
        <dbReference type="ARBA" id="ARBA00023125"/>
    </source>
</evidence>
<comment type="domain">
    <text evidence="12">Contains an N-terminal zinc-binding domain, a central core domain that contains the primase activity, and a C-terminal DnaB-binding domain.</text>
</comment>
<proteinExistence type="inferred from homology"/>
<evidence type="ECO:0000256" key="12">
    <source>
        <dbReference type="HAMAP-Rule" id="MF_00974"/>
    </source>
</evidence>
<dbReference type="GO" id="GO:0003899">
    <property type="term" value="F:DNA-directed RNA polymerase activity"/>
    <property type="evidence" value="ECO:0007669"/>
    <property type="project" value="UniProtKB-UniRule"/>
</dbReference>
<accession>A0A0G2A794</accession>
<dbReference type="InterPro" id="IPR050219">
    <property type="entry name" value="DnaG_primase"/>
</dbReference>
<keyword evidence="7 12" id="KW-0863">Zinc-finger</keyword>
<dbReference type="InterPro" id="IPR013264">
    <property type="entry name" value="DNAG_N"/>
</dbReference>
<keyword evidence="4 12" id="KW-0548">Nucleotidyltransferase</keyword>
<evidence type="ECO:0000256" key="4">
    <source>
        <dbReference type="ARBA" id="ARBA00022695"/>
    </source>
</evidence>
<feature type="zinc finger region" description="CHC2-type" evidence="12 14">
    <location>
        <begin position="36"/>
        <end position="60"/>
    </location>
</feature>
<dbReference type="FunFam" id="3.90.980.10:FF:000001">
    <property type="entry name" value="DNA primase"/>
    <property type="match status" value="1"/>
</dbReference>
<dbReference type="SMART" id="SM00400">
    <property type="entry name" value="ZnF_CHCC"/>
    <property type="match status" value="1"/>
</dbReference>
<dbReference type="PANTHER" id="PTHR30313:SF2">
    <property type="entry name" value="DNA PRIMASE"/>
    <property type="match status" value="1"/>
</dbReference>
<comment type="catalytic activity">
    <reaction evidence="12">
        <text>ssDNA + n NTP = ssDNA/pppN(pN)n-1 hybrid + (n-1) diphosphate.</text>
        <dbReference type="EC" id="2.7.7.101"/>
    </reaction>
</comment>
<dbReference type="InterPro" id="IPR034151">
    <property type="entry name" value="TOPRIM_DnaG_bac"/>
</dbReference>
<dbReference type="HAMAP" id="MF_00974">
    <property type="entry name" value="DNA_primase_DnaG"/>
    <property type="match status" value="1"/>
</dbReference>
<dbReference type="FunFam" id="3.90.580.10:FF:000001">
    <property type="entry name" value="DNA primase"/>
    <property type="match status" value="1"/>
</dbReference>
<dbReference type="InterPro" id="IPR037068">
    <property type="entry name" value="DNA_primase_core_N_sf"/>
</dbReference>
<dbReference type="SMART" id="SM00493">
    <property type="entry name" value="TOPRIM"/>
    <property type="match status" value="1"/>
</dbReference>
<dbReference type="CDD" id="cd03364">
    <property type="entry name" value="TOPRIM_DnaG_primases"/>
    <property type="match status" value="1"/>
</dbReference>
<evidence type="ECO:0000256" key="14">
    <source>
        <dbReference type="PIRSR" id="PIRSR002811-1"/>
    </source>
</evidence>
<dbReference type="EC" id="2.7.7.101" evidence="12"/>
<dbReference type="PIRSF" id="PIRSF002811">
    <property type="entry name" value="DnaG"/>
    <property type="match status" value="1"/>
</dbReference>
<dbReference type="SUPFAM" id="SSF57783">
    <property type="entry name" value="Zinc beta-ribbon"/>
    <property type="match status" value="1"/>
</dbReference>
<evidence type="ECO:0000313" key="16">
    <source>
        <dbReference type="EMBL" id="KKW36772.1"/>
    </source>
</evidence>
<keyword evidence="9" id="KW-0460">Magnesium</keyword>
<dbReference type="GO" id="GO:0000428">
    <property type="term" value="C:DNA-directed RNA polymerase complex"/>
    <property type="evidence" value="ECO:0007669"/>
    <property type="project" value="UniProtKB-KW"/>
</dbReference>
<evidence type="ECO:0000256" key="2">
    <source>
        <dbReference type="ARBA" id="ARBA00022515"/>
    </source>
</evidence>
<dbReference type="PATRIC" id="fig|1618650.3.peg.194"/>
<dbReference type="GO" id="GO:1990077">
    <property type="term" value="C:primosome complex"/>
    <property type="evidence" value="ECO:0007669"/>
    <property type="project" value="UniProtKB-KW"/>
</dbReference>
<name>A0A0G2A794_9BACT</name>
<keyword evidence="10 12" id="KW-0238">DNA-binding</keyword>
<evidence type="ECO:0000256" key="11">
    <source>
        <dbReference type="ARBA" id="ARBA00023163"/>
    </source>
</evidence>
<evidence type="ECO:0000256" key="7">
    <source>
        <dbReference type="ARBA" id="ARBA00022771"/>
    </source>
</evidence>
<evidence type="ECO:0000256" key="9">
    <source>
        <dbReference type="ARBA" id="ARBA00022842"/>
    </source>
</evidence>
<comment type="cofactor">
    <cofactor evidence="12 13 14">
        <name>Zn(2+)</name>
        <dbReference type="ChEBI" id="CHEBI:29105"/>
    </cofactor>
    <text evidence="12 13 14">Binds 1 zinc ion per monomer.</text>
</comment>
<dbReference type="SUPFAM" id="SSF56731">
    <property type="entry name" value="DNA primase core"/>
    <property type="match status" value="1"/>
</dbReference>
<evidence type="ECO:0000256" key="8">
    <source>
        <dbReference type="ARBA" id="ARBA00022833"/>
    </source>
</evidence>
<gene>
    <name evidence="12" type="primary">dnaG</name>
    <name evidence="16" type="ORF">UY81_C0014G0004</name>
</gene>
<dbReference type="InterPro" id="IPR016136">
    <property type="entry name" value="DNA_helicase_N/primase_C"/>
</dbReference>
<dbReference type="Gene3D" id="1.10.860.10">
    <property type="entry name" value="DNAb Helicase, Chain A"/>
    <property type="match status" value="1"/>
</dbReference>
<organism evidence="16 17">
    <name type="scientific">Candidatus Giovannonibacteria bacterium GW2011_GWA2_53_7</name>
    <dbReference type="NCBI Taxonomy" id="1618650"/>
    <lineage>
        <taxon>Bacteria</taxon>
        <taxon>Candidatus Giovannoniibacteriota</taxon>
    </lineage>
</organism>
<evidence type="ECO:0000313" key="17">
    <source>
        <dbReference type="Proteomes" id="UP000034290"/>
    </source>
</evidence>
<protein>
    <recommendedName>
        <fullName evidence="12 13">DNA primase</fullName>
        <ecNumber evidence="12">2.7.7.101</ecNumber>
    </recommendedName>
</protein>
<dbReference type="GO" id="GO:0003677">
    <property type="term" value="F:DNA binding"/>
    <property type="evidence" value="ECO:0007669"/>
    <property type="project" value="UniProtKB-KW"/>
</dbReference>
<dbReference type="AlphaFoldDB" id="A0A0G2A794"/>
<evidence type="ECO:0000256" key="5">
    <source>
        <dbReference type="ARBA" id="ARBA00022705"/>
    </source>
</evidence>
<dbReference type="Pfam" id="PF10410">
    <property type="entry name" value="DnaB_bind"/>
    <property type="match status" value="1"/>
</dbReference>
<dbReference type="NCBIfam" id="TIGR01391">
    <property type="entry name" value="dnaG"/>
    <property type="match status" value="1"/>
</dbReference>
<dbReference type="InterPro" id="IPR002694">
    <property type="entry name" value="Znf_CHC2"/>
</dbReference>
<dbReference type="InterPro" id="IPR006295">
    <property type="entry name" value="DNA_primase_DnaG"/>
</dbReference>
<dbReference type="InterPro" id="IPR019475">
    <property type="entry name" value="DNA_primase_DnaB-bd"/>
</dbReference>
<dbReference type="EMBL" id="LCRM01000014">
    <property type="protein sequence ID" value="KKW36772.1"/>
    <property type="molecule type" value="Genomic_DNA"/>
</dbReference>
<sequence>MTSSPVEEIKQRLDLVEVIGEYITLRPAGKYHKALCPFHHEKTPSFMVDRENGIWHCFGCAKGGDVFSFVQELEGMEFVEALRLLAKKANVDLPRYDPSLQNQKTRLHECLALAASFYHQTLLKSTEAEAARQYIKERRISDDMVEQFLIGYSPNAWDGALKALQGRGYSAEEIYLAGLAIQKEKGAGHYDRFRNRLMFTIRDAHGTVVGFGGRVLPPAPEDAAKYINSPQSLVYNKSQVVYGLDQAKTAIKEAGFTIVVEGYMDLIASHQAGVKNVVASSGTAFTQDQLRLIKRYSPNLRICFDEDPAGASATRRSIDLALTEAMDVRVIRLSNAKDPDELIRTKPESWPQAVASAVRFMDDAFDRTLVKLDLKQVDDKKRAAAALLPIIARLPDGVEQTHYLQKLAEAIRVDEQVLRRQINRSAAPAGPAVESTPAEAKLDRRARLSEQALSILISCPELIREAASKLAADWLTESDQALYKLLRDHYSENHDSSEANFQASLRSMAGPLAEKISLLLLLAEREWPEASADELHSELRSINRYLEQLSLDQTLANLKADIRAAESAGDSARTNQLINHFHEVSKKRQLVSR</sequence>
<keyword evidence="8 12" id="KW-0862">Zinc</keyword>
<keyword evidence="2 12" id="KW-0639">Primosome</keyword>
<dbReference type="GO" id="GO:0005737">
    <property type="term" value="C:cytoplasm"/>
    <property type="evidence" value="ECO:0007669"/>
    <property type="project" value="TreeGrafter"/>
</dbReference>
<dbReference type="Pfam" id="PF13155">
    <property type="entry name" value="Toprim_2"/>
    <property type="match status" value="1"/>
</dbReference>
<comment type="function">
    <text evidence="12 13">RNA polymerase that catalyzes the synthesis of short RNA molecules used as primers for DNA polymerase during DNA replication.</text>
</comment>
<dbReference type="PANTHER" id="PTHR30313">
    <property type="entry name" value="DNA PRIMASE"/>
    <property type="match status" value="1"/>
</dbReference>
<keyword evidence="3 12" id="KW-0808">Transferase</keyword>
<evidence type="ECO:0000256" key="1">
    <source>
        <dbReference type="ARBA" id="ARBA00022478"/>
    </source>
</evidence>
<reference evidence="16 17" key="1">
    <citation type="journal article" date="2015" name="Nature">
        <title>rRNA introns, odd ribosomes, and small enigmatic genomes across a large radiation of phyla.</title>
        <authorList>
            <person name="Brown C.T."/>
            <person name="Hug L.A."/>
            <person name="Thomas B.C."/>
            <person name="Sharon I."/>
            <person name="Castelle C.J."/>
            <person name="Singh A."/>
            <person name="Wilkins M.J."/>
            <person name="Williams K.H."/>
            <person name="Banfield J.F."/>
        </authorList>
    </citation>
    <scope>NUCLEOTIDE SEQUENCE [LARGE SCALE GENOMIC DNA]</scope>
</reference>
<comment type="subunit">
    <text evidence="12">Monomer. Interacts with DnaB.</text>
</comment>
<keyword evidence="1 12" id="KW-0240">DNA-directed RNA polymerase</keyword>
<evidence type="ECO:0000256" key="6">
    <source>
        <dbReference type="ARBA" id="ARBA00022723"/>
    </source>
</evidence>
<dbReference type="Pfam" id="PF08275">
    <property type="entry name" value="DNAG_N"/>
    <property type="match status" value="1"/>
</dbReference>
<feature type="domain" description="Toprim" evidence="15">
    <location>
        <begin position="255"/>
        <end position="336"/>
    </location>
</feature>
<dbReference type="Gene3D" id="3.90.580.10">
    <property type="entry name" value="Zinc finger, CHC2-type domain"/>
    <property type="match status" value="1"/>
</dbReference>
<dbReference type="GO" id="GO:0006269">
    <property type="term" value="P:DNA replication, synthesis of primer"/>
    <property type="evidence" value="ECO:0007669"/>
    <property type="project" value="UniProtKB-UniRule"/>
</dbReference>
<dbReference type="Gene3D" id="3.40.1360.10">
    <property type="match status" value="1"/>
</dbReference>
<dbReference type="InterPro" id="IPR030846">
    <property type="entry name" value="DnaG_bac"/>
</dbReference>
<comment type="similarity">
    <text evidence="12 13">Belongs to the DnaG primase family.</text>
</comment>
<dbReference type="InterPro" id="IPR036977">
    <property type="entry name" value="DNA_primase_Znf_CHC2"/>
</dbReference>
<dbReference type="InterPro" id="IPR006171">
    <property type="entry name" value="TOPRIM_dom"/>
</dbReference>